<keyword evidence="4" id="KW-0732">Signal</keyword>
<evidence type="ECO:0000256" key="2">
    <source>
        <dbReference type="ARBA" id="ARBA00034247"/>
    </source>
</evidence>
<dbReference type="PANTHER" id="PTHR45138">
    <property type="entry name" value="REGULATORY COMPONENTS OF SENSORY TRANSDUCTION SYSTEM"/>
    <property type="match status" value="1"/>
</dbReference>
<keyword evidence="3" id="KW-0812">Transmembrane</keyword>
<dbReference type="PANTHER" id="PTHR45138:SF9">
    <property type="entry name" value="DIGUANYLATE CYCLASE DGCM-RELATED"/>
    <property type="match status" value="1"/>
</dbReference>
<dbReference type="Gene3D" id="3.30.70.270">
    <property type="match status" value="1"/>
</dbReference>
<feature type="transmembrane region" description="Helical" evidence="3">
    <location>
        <begin position="268"/>
        <end position="286"/>
    </location>
</feature>
<dbReference type="PROSITE" id="PS50887">
    <property type="entry name" value="GGDEF"/>
    <property type="match status" value="1"/>
</dbReference>
<comment type="catalytic activity">
    <reaction evidence="2">
        <text>2 GTP = 3',3'-c-di-GMP + 2 diphosphate</text>
        <dbReference type="Rhea" id="RHEA:24898"/>
        <dbReference type="ChEBI" id="CHEBI:33019"/>
        <dbReference type="ChEBI" id="CHEBI:37565"/>
        <dbReference type="ChEBI" id="CHEBI:58805"/>
        <dbReference type="EC" id="2.7.7.65"/>
    </reaction>
</comment>
<feature type="domain" description="GGDEF" evidence="5">
    <location>
        <begin position="425"/>
        <end position="557"/>
    </location>
</feature>
<feature type="transmembrane region" description="Helical" evidence="3">
    <location>
        <begin position="236"/>
        <end position="256"/>
    </location>
</feature>
<evidence type="ECO:0000256" key="3">
    <source>
        <dbReference type="SAM" id="Phobius"/>
    </source>
</evidence>
<organism evidence="6 7">
    <name type="scientific">Novosphingobium decolorationis</name>
    <dbReference type="NCBI Taxonomy" id="2698673"/>
    <lineage>
        <taxon>Bacteria</taxon>
        <taxon>Pseudomonadati</taxon>
        <taxon>Pseudomonadota</taxon>
        <taxon>Alphaproteobacteria</taxon>
        <taxon>Sphingomonadales</taxon>
        <taxon>Sphingomonadaceae</taxon>
        <taxon>Novosphingobium</taxon>
    </lineage>
</organism>
<dbReference type="CDD" id="cd01949">
    <property type="entry name" value="GGDEF"/>
    <property type="match status" value="1"/>
</dbReference>
<dbReference type="InterPro" id="IPR000160">
    <property type="entry name" value="GGDEF_dom"/>
</dbReference>
<dbReference type="Proteomes" id="UP000677126">
    <property type="component" value="Chromosome"/>
</dbReference>
<dbReference type="Pfam" id="PF00990">
    <property type="entry name" value="GGDEF"/>
    <property type="match status" value="1"/>
</dbReference>
<feature type="transmembrane region" description="Helical" evidence="3">
    <location>
        <begin position="201"/>
        <end position="224"/>
    </location>
</feature>
<accession>A0ABX8E7J1</accession>
<protein>
    <recommendedName>
        <fullName evidence="1">diguanylate cyclase</fullName>
        <ecNumber evidence="1">2.7.7.65</ecNumber>
    </recommendedName>
</protein>
<feature type="transmembrane region" description="Helical" evidence="3">
    <location>
        <begin position="298"/>
        <end position="319"/>
    </location>
</feature>
<proteinExistence type="predicted"/>
<dbReference type="SUPFAM" id="SSF55073">
    <property type="entry name" value="Nucleotide cyclase"/>
    <property type="match status" value="1"/>
</dbReference>
<dbReference type="SMART" id="SM00267">
    <property type="entry name" value="GGDEF"/>
    <property type="match status" value="1"/>
</dbReference>
<evidence type="ECO:0000256" key="1">
    <source>
        <dbReference type="ARBA" id="ARBA00012528"/>
    </source>
</evidence>
<evidence type="ECO:0000313" key="6">
    <source>
        <dbReference type="EMBL" id="QVM84974.1"/>
    </source>
</evidence>
<dbReference type="EMBL" id="CP054856">
    <property type="protein sequence ID" value="QVM84974.1"/>
    <property type="molecule type" value="Genomic_DNA"/>
</dbReference>
<reference evidence="6 7" key="1">
    <citation type="journal article" date="2021" name="Int. J. Syst. Evol. Microbiol.">
        <title>Novosphingobium decolorationis sp. nov., an aniline blue-decolourizing bacterium isolated from East Pacific sediment.</title>
        <authorList>
            <person name="Chen X."/>
            <person name="Dong B."/>
            <person name="Chen T."/>
            <person name="Ren N."/>
            <person name="Wang J."/>
            <person name="Xu Y."/>
            <person name="Yang J."/>
            <person name="Zhu S."/>
            <person name="Chen J."/>
        </authorList>
    </citation>
    <scope>NUCLEOTIDE SEQUENCE [LARGE SCALE GENOMIC DNA]</scope>
    <source>
        <strain evidence="6 7">502str22</strain>
    </source>
</reference>
<keyword evidence="3" id="KW-0472">Membrane</keyword>
<dbReference type="InterPro" id="IPR050469">
    <property type="entry name" value="Diguanylate_Cyclase"/>
</dbReference>
<dbReference type="EC" id="2.7.7.65" evidence="1"/>
<dbReference type="InterPro" id="IPR011623">
    <property type="entry name" value="7TMR_DISM_rcpt_extracell_dom1"/>
</dbReference>
<evidence type="ECO:0000259" key="5">
    <source>
        <dbReference type="PROSITE" id="PS50887"/>
    </source>
</evidence>
<evidence type="ECO:0000256" key="4">
    <source>
        <dbReference type="SAM" id="SignalP"/>
    </source>
</evidence>
<evidence type="ECO:0000313" key="7">
    <source>
        <dbReference type="Proteomes" id="UP000677126"/>
    </source>
</evidence>
<feature type="signal peptide" evidence="4">
    <location>
        <begin position="1"/>
        <end position="26"/>
    </location>
</feature>
<dbReference type="RefSeq" id="WP_277884173.1">
    <property type="nucleotide sequence ID" value="NZ_CP054856.1"/>
</dbReference>
<feature type="transmembrane region" description="Helical" evidence="3">
    <location>
        <begin position="174"/>
        <end position="194"/>
    </location>
</feature>
<name>A0ABX8E7J1_9SPHN</name>
<sequence>MFPWARPFLFCLLIALAGLIPGFAKAANDFPVGSRCHTLAPSETSSANLARTREAWTCGPSDWKVSGTKASYVRIDVRGRDLPADAVLTTRLTRYRSMTITAIGSDGRSVTRDIRSDDLRFSTTRWRMYTALPRLDGPVDAYVLKVTGPRHIGLLSDAEVGARASPMAVGNRQLILAALCGLMLMPLILNFVFFRILRQRFILWHAAAVLAMLTQTLVSSGLINRFVRLSVTELCLLSTLSWAFMVIATLRFFIDLIEPETLTARQRLAVELLCPWFLFWSAYYFLADGVLLPSVAPLYYMSFLPIIATLLATIVLSALRGSRLVWFQIVGWSPLMLLGIARNLSILGLTDAPLGMMVEQHFAIAFEVAVTTLGVAERIMTIRLQRDHALAEARFQANLALHDPLTGLFNRRAIEEKFDTLLRTGFHTMAALDIDHFKAINDTHGHAAGDEVLRAVGQALAGDKDILTVRLGGEEFLLLLRGEGALERAERLRQAIPSRVAKEHAGLRKLVTASMGVYRLDTTCGHVPSFTEAYTACDELLYAAKADGRDCVRSNVCIEPLPTTRLELVG</sequence>
<gene>
    <name evidence="6" type="ORF">HT578_15895</name>
</gene>
<dbReference type="InterPro" id="IPR029787">
    <property type="entry name" value="Nucleotide_cyclase"/>
</dbReference>
<keyword evidence="3" id="KW-1133">Transmembrane helix</keyword>
<dbReference type="InterPro" id="IPR043128">
    <property type="entry name" value="Rev_trsase/Diguanyl_cyclase"/>
</dbReference>
<dbReference type="NCBIfam" id="TIGR00254">
    <property type="entry name" value="GGDEF"/>
    <property type="match status" value="1"/>
</dbReference>
<feature type="chain" id="PRO_5047074157" description="diguanylate cyclase" evidence="4">
    <location>
        <begin position="27"/>
        <end position="570"/>
    </location>
</feature>
<feature type="transmembrane region" description="Helical" evidence="3">
    <location>
        <begin position="324"/>
        <end position="341"/>
    </location>
</feature>
<keyword evidence="7" id="KW-1185">Reference proteome</keyword>
<dbReference type="Pfam" id="PF07695">
    <property type="entry name" value="7TMR-DISM_7TM"/>
    <property type="match status" value="1"/>
</dbReference>